<reference evidence="3 4" key="2">
    <citation type="submission" date="2018-11" db="EMBL/GenBank/DDBJ databases">
        <authorList>
            <consortium name="Pathogen Informatics"/>
        </authorList>
    </citation>
    <scope>NUCLEOTIDE SEQUENCE [LARGE SCALE GENOMIC DNA]</scope>
    <source>
        <strain evidence="3 4">Egypt</strain>
    </source>
</reference>
<gene>
    <name evidence="3" type="ORF">ECPE_LOCUS4323</name>
</gene>
<dbReference type="WBParaSite" id="ECPE_0000433501-mRNA-1">
    <property type="protein sequence ID" value="ECPE_0000433501-mRNA-1"/>
    <property type="gene ID" value="ECPE_0000433501"/>
</dbReference>
<accession>A0A183ABI8</accession>
<evidence type="ECO:0000256" key="1">
    <source>
        <dbReference type="ARBA" id="ARBA00022473"/>
    </source>
</evidence>
<reference evidence="5" key="1">
    <citation type="submission" date="2016-06" db="UniProtKB">
        <authorList>
            <consortium name="WormBaseParasite"/>
        </authorList>
    </citation>
    <scope>IDENTIFICATION</scope>
</reference>
<keyword evidence="2" id="KW-0677">Repeat</keyword>
<proteinExistence type="predicted"/>
<dbReference type="GO" id="GO:0004857">
    <property type="term" value="F:enzyme inhibitor activity"/>
    <property type="evidence" value="ECO:0007669"/>
    <property type="project" value="TreeGrafter"/>
</dbReference>
<dbReference type="InterPro" id="IPR051226">
    <property type="entry name" value="PP1_Regulatory_Subunit"/>
</dbReference>
<evidence type="ECO:0000313" key="5">
    <source>
        <dbReference type="WBParaSite" id="ECPE_0000433501-mRNA-1"/>
    </source>
</evidence>
<dbReference type="OrthoDB" id="19014at2759"/>
<name>A0A183ABI8_9TREM</name>
<sequence>MSISRLLLDNGADVSLLSCEMELPVDVSQSETVTDLLNETMRARGIDPAVARQSEEHLLLRDVKQMLDTGKYDLLTKFCRIIVLVYTPGPVYALPGRAKSWDTEDPDCVRFLFQITC</sequence>
<protein>
    <submittedName>
        <fullName evidence="5">Peptidase A2 domain-containing protein</fullName>
    </submittedName>
</protein>
<evidence type="ECO:0000313" key="4">
    <source>
        <dbReference type="Proteomes" id="UP000272942"/>
    </source>
</evidence>
<evidence type="ECO:0000256" key="2">
    <source>
        <dbReference type="ARBA" id="ARBA00022737"/>
    </source>
</evidence>
<dbReference type="PANTHER" id="PTHR24179:SF21">
    <property type="entry name" value="MYOSIN BINDING SUBUNIT, ISOFORM O"/>
    <property type="match status" value="1"/>
</dbReference>
<dbReference type="EMBL" id="UZAN01041190">
    <property type="protein sequence ID" value="VDP72264.1"/>
    <property type="molecule type" value="Genomic_DNA"/>
</dbReference>
<dbReference type="GO" id="GO:0005737">
    <property type="term" value="C:cytoplasm"/>
    <property type="evidence" value="ECO:0007669"/>
    <property type="project" value="TreeGrafter"/>
</dbReference>
<evidence type="ECO:0000313" key="3">
    <source>
        <dbReference type="EMBL" id="VDP72264.1"/>
    </source>
</evidence>
<keyword evidence="4" id="KW-1185">Reference proteome</keyword>
<organism evidence="5">
    <name type="scientific">Echinostoma caproni</name>
    <dbReference type="NCBI Taxonomy" id="27848"/>
    <lineage>
        <taxon>Eukaryota</taxon>
        <taxon>Metazoa</taxon>
        <taxon>Spiralia</taxon>
        <taxon>Lophotrochozoa</taxon>
        <taxon>Platyhelminthes</taxon>
        <taxon>Trematoda</taxon>
        <taxon>Digenea</taxon>
        <taxon>Plagiorchiida</taxon>
        <taxon>Echinostomata</taxon>
        <taxon>Echinostomatoidea</taxon>
        <taxon>Echinostomatidae</taxon>
        <taxon>Echinostoma</taxon>
    </lineage>
</organism>
<dbReference type="Proteomes" id="UP000272942">
    <property type="component" value="Unassembled WGS sequence"/>
</dbReference>
<dbReference type="AlphaFoldDB" id="A0A183ABI8"/>
<dbReference type="GO" id="GO:0019208">
    <property type="term" value="F:phosphatase regulator activity"/>
    <property type="evidence" value="ECO:0007669"/>
    <property type="project" value="TreeGrafter"/>
</dbReference>
<dbReference type="PANTHER" id="PTHR24179">
    <property type="entry name" value="PROTEIN PHOSPHATASE 1 REGULATORY SUBUNIT 12"/>
    <property type="match status" value="1"/>
</dbReference>
<keyword evidence="1" id="KW-0217">Developmental protein</keyword>